<name>A0A7K2IPM3_9ACTN</name>
<dbReference type="InterPro" id="IPR030678">
    <property type="entry name" value="Peptide/Ni-bd"/>
</dbReference>
<dbReference type="PIRSF" id="PIRSF002741">
    <property type="entry name" value="MppA"/>
    <property type="match status" value="1"/>
</dbReference>
<dbReference type="SUPFAM" id="SSF53850">
    <property type="entry name" value="Periplasmic binding protein-like II"/>
    <property type="match status" value="1"/>
</dbReference>
<evidence type="ECO:0000256" key="3">
    <source>
        <dbReference type="ARBA" id="ARBA00022729"/>
    </source>
</evidence>
<feature type="domain" description="Solute-binding protein family 5" evidence="4">
    <location>
        <begin position="101"/>
        <end position="434"/>
    </location>
</feature>
<dbReference type="AlphaFoldDB" id="A0A7K2IPM3"/>
<comment type="caution">
    <text evidence="5">The sequence shown here is derived from an EMBL/GenBank/DDBJ whole genome shotgun (WGS) entry which is preliminary data.</text>
</comment>
<dbReference type="InterPro" id="IPR000914">
    <property type="entry name" value="SBP_5_dom"/>
</dbReference>
<dbReference type="Gene3D" id="3.90.76.10">
    <property type="entry name" value="Dipeptide-binding Protein, Domain 1"/>
    <property type="match status" value="1"/>
</dbReference>
<dbReference type="EMBL" id="WWHY01000001">
    <property type="protein sequence ID" value="MYR31826.1"/>
    <property type="molecule type" value="Genomic_DNA"/>
</dbReference>
<comment type="similarity">
    <text evidence="1">Belongs to the bacterial solute-binding protein 5 family.</text>
</comment>
<sequence length="535" mass="59229">MPSLSEESTPASKMLTSRRSLLKASAAGAALAPVLAACGGSDSGSGGGAEGEPQRGGRLKIGVAGGGANDTLDAHDPTDNVDIARNFALYAALMRYDNDGTIEPYLAETLEPNEDATEWTLVLKEGLTFHDDSPVDSEAVVYSLKRILDPDDPQRGKGDMPGVDPEKLEIVDERTVIIHVDEPLVTLPEALAEYYNCVVPVDYDPENPIGCGPFKFAEFRVGEYSVFERHEGFHMEGLPYVDELEIIDFPDDDARVNALNSGNVHVISQVPHTQVAIIEGDPNMTIMESETGMWLPFTMNVEEKPFDDVRVRQAFRLIVDRQQMVDQALAGYGQIGNDMYARMDPSYPEDFDQREQDIAEAKRLLADAGHENGLDVELVTSDISAGVVAAAEVFQEQAREAGVNVTLRRVNPSDYWNPEEGFPYPFGQDFWSARNYITQTTQGSVVGAPYNETMWGEHEEWLEYLEKARSTPDEDERNELIRKAQEIEYEEGGYIVWGFVNLLDAHSVRVHGLSPAVSGHPLGSYAFHTMWMEQD</sequence>
<evidence type="ECO:0000256" key="2">
    <source>
        <dbReference type="ARBA" id="ARBA00022448"/>
    </source>
</evidence>
<keyword evidence="2" id="KW-0813">Transport</keyword>
<dbReference type="PROSITE" id="PS51318">
    <property type="entry name" value="TAT"/>
    <property type="match status" value="1"/>
</dbReference>
<dbReference type="GO" id="GO:0042597">
    <property type="term" value="C:periplasmic space"/>
    <property type="evidence" value="ECO:0007669"/>
    <property type="project" value="UniProtKB-ARBA"/>
</dbReference>
<evidence type="ECO:0000259" key="4">
    <source>
        <dbReference type="Pfam" id="PF00496"/>
    </source>
</evidence>
<proteinExistence type="inferred from homology"/>
<dbReference type="Gene3D" id="3.40.190.10">
    <property type="entry name" value="Periplasmic binding protein-like II"/>
    <property type="match status" value="1"/>
</dbReference>
<accession>A0A7K2IPM3</accession>
<dbReference type="InterPro" id="IPR006311">
    <property type="entry name" value="TAT_signal"/>
</dbReference>
<reference evidence="5 6" key="1">
    <citation type="journal article" date="2019" name="Nat. Commun.">
        <title>The antimicrobial potential of Streptomyces from insect microbiomes.</title>
        <authorList>
            <person name="Chevrette M.G."/>
            <person name="Carlson C.M."/>
            <person name="Ortega H.E."/>
            <person name="Thomas C."/>
            <person name="Ananiev G.E."/>
            <person name="Barns K.J."/>
            <person name="Book A.J."/>
            <person name="Cagnazzo J."/>
            <person name="Carlos C."/>
            <person name="Flanigan W."/>
            <person name="Grubbs K.J."/>
            <person name="Horn H.A."/>
            <person name="Hoffmann F.M."/>
            <person name="Klassen J.L."/>
            <person name="Knack J.J."/>
            <person name="Lewin G.R."/>
            <person name="McDonald B.R."/>
            <person name="Muller L."/>
            <person name="Melo W.G.P."/>
            <person name="Pinto-Tomas A.A."/>
            <person name="Schmitz A."/>
            <person name="Wendt-Pienkowski E."/>
            <person name="Wildman S."/>
            <person name="Zhao M."/>
            <person name="Zhang F."/>
            <person name="Bugni T.S."/>
            <person name="Andes D.R."/>
            <person name="Pupo M.T."/>
            <person name="Currie C.R."/>
        </authorList>
    </citation>
    <scope>NUCLEOTIDE SEQUENCE [LARGE SCALE GENOMIC DNA]</scope>
    <source>
        <strain evidence="5 6">SID5840</strain>
    </source>
</reference>
<dbReference type="PANTHER" id="PTHR30290:SF9">
    <property type="entry name" value="OLIGOPEPTIDE-BINDING PROTEIN APPA"/>
    <property type="match status" value="1"/>
</dbReference>
<evidence type="ECO:0000256" key="1">
    <source>
        <dbReference type="ARBA" id="ARBA00005695"/>
    </source>
</evidence>
<evidence type="ECO:0000313" key="6">
    <source>
        <dbReference type="Proteomes" id="UP000467124"/>
    </source>
</evidence>
<dbReference type="GO" id="GO:0043190">
    <property type="term" value="C:ATP-binding cassette (ABC) transporter complex"/>
    <property type="evidence" value="ECO:0007669"/>
    <property type="project" value="InterPro"/>
</dbReference>
<gene>
    <name evidence="5" type="ORF">GTW20_05950</name>
</gene>
<dbReference type="Pfam" id="PF00496">
    <property type="entry name" value="SBP_bac_5"/>
    <property type="match status" value="1"/>
</dbReference>
<dbReference type="Proteomes" id="UP000467124">
    <property type="component" value="Unassembled WGS sequence"/>
</dbReference>
<dbReference type="Gene3D" id="3.10.105.10">
    <property type="entry name" value="Dipeptide-binding Protein, Domain 3"/>
    <property type="match status" value="1"/>
</dbReference>
<dbReference type="InterPro" id="IPR039424">
    <property type="entry name" value="SBP_5"/>
</dbReference>
<dbReference type="GO" id="GO:1904680">
    <property type="term" value="F:peptide transmembrane transporter activity"/>
    <property type="evidence" value="ECO:0007669"/>
    <property type="project" value="TreeGrafter"/>
</dbReference>
<protein>
    <submittedName>
        <fullName evidence="5">Peptide ABC transporter substrate-binding protein</fullName>
    </submittedName>
</protein>
<dbReference type="RefSeq" id="WP_161110479.1">
    <property type="nucleotide sequence ID" value="NZ_WWHY01000001.1"/>
</dbReference>
<evidence type="ECO:0000313" key="5">
    <source>
        <dbReference type="EMBL" id="MYR31826.1"/>
    </source>
</evidence>
<dbReference type="GO" id="GO:0015833">
    <property type="term" value="P:peptide transport"/>
    <property type="evidence" value="ECO:0007669"/>
    <property type="project" value="TreeGrafter"/>
</dbReference>
<keyword evidence="3" id="KW-0732">Signal</keyword>
<dbReference type="PANTHER" id="PTHR30290">
    <property type="entry name" value="PERIPLASMIC BINDING COMPONENT OF ABC TRANSPORTER"/>
    <property type="match status" value="1"/>
</dbReference>
<dbReference type="CDD" id="cd08503">
    <property type="entry name" value="PBP2_NikA_DppA_OppA_like_17"/>
    <property type="match status" value="1"/>
</dbReference>
<organism evidence="5 6">
    <name type="scientific">Nocardiopsis alba</name>
    <dbReference type="NCBI Taxonomy" id="53437"/>
    <lineage>
        <taxon>Bacteria</taxon>
        <taxon>Bacillati</taxon>
        <taxon>Actinomycetota</taxon>
        <taxon>Actinomycetes</taxon>
        <taxon>Streptosporangiales</taxon>
        <taxon>Nocardiopsidaceae</taxon>
        <taxon>Nocardiopsis</taxon>
    </lineage>
</organism>